<dbReference type="CAZy" id="CBM35">
    <property type="family name" value="Carbohydrate-Binding Module Family 35"/>
</dbReference>
<dbReference type="STRING" id="377629.TERTU_1485"/>
<dbReference type="PANTHER" id="PTHR43301">
    <property type="entry name" value="ARABINAN ENDO-1,5-ALPHA-L-ARABINOSIDASE"/>
    <property type="match status" value="1"/>
</dbReference>
<dbReference type="InterPro" id="IPR023296">
    <property type="entry name" value="Glyco_hydro_beta-prop_sf"/>
</dbReference>
<dbReference type="CDD" id="cd18832">
    <property type="entry name" value="GH43_GsAbnA-like"/>
    <property type="match status" value="1"/>
</dbReference>
<evidence type="ECO:0000313" key="9">
    <source>
        <dbReference type="Proteomes" id="UP000009080"/>
    </source>
</evidence>
<dbReference type="SUPFAM" id="SSF75005">
    <property type="entry name" value="Arabinanase/levansucrase/invertase"/>
    <property type="match status" value="1"/>
</dbReference>
<name>C5BT64_TERTT</name>
<comment type="pathway">
    <text evidence="1">Glycan metabolism; L-arabinan degradation.</text>
</comment>
<dbReference type="RefSeq" id="WP_015818333.1">
    <property type="nucleotide sequence ID" value="NC_012997.1"/>
</dbReference>
<dbReference type="SUPFAM" id="SSF49785">
    <property type="entry name" value="Galactose-binding domain-like"/>
    <property type="match status" value="1"/>
</dbReference>
<sequence>MRPILIFRLLMLVVFSSMCFRGYALEDGIYVIKSKISDKPIEVADASLSEGANIQQWSDNNGSHQRWQISSVGEGIYSIVNANSGMAMEVYNFDTTDGANIVQWTYWAGETQHWYINDLGNGYSSIVNVYSDKSLDLYNFDTSDGANIAQWTHWGGDPQQWVLSPVVMPPDTLVIEENNAGFCRVDGSIDSNNMGFTGSGFANTDNQVGTGVEWAINVSTAGTYSFEWRFSNGSAAARPGALTVDGALVASVSFPTTGSWSSWAASETSTTWLSQGYHFVRLEATANAGLANIDSLSITGASLSAEVCDFGSTPTPTPPPEDIVFATPSLNSISVHDPSVIAAEGQFYIFGSHLSVARSVDMQNWVRVADGVNAQNPIFNNVVNELQEALSWAETNTLWAPDVASVNGRYLMYYNACRGDSPLSALGIASASNVGGPYTNQGIILRSGMWGQPSADGTTYNANVHPNVVDPAVFFDQNGRLWMMYGSYSGGIFIMQLDPSTGFPYGGQGYGKHLLGGNHARIEGAYVIYSPETGFYYMFSSYGGLSADGGYNIRVSRSANPEGPYYDSNGTNMASVKGAAGTVFDDASIAPHGVKLMGNYVFSGSNDTLGYVSPGHNSAWRDPATGQYFLLFHTRFPGRGEQHAVRVHEFFFNENGWPVVSPLRYAKKVDVNNSNRSFDQLQAVYAPEVPGTYQLINHGKDISAVIKQSTDIQLNSGGSISGGASGSWSYSQGERAISLVIDGTRYSGAVSRQWNQVRSRFEVTFSALSNDGTAVWGIRSN</sequence>
<dbReference type="PANTHER" id="PTHR43301:SF3">
    <property type="entry name" value="ARABINAN ENDO-1,5-ALPHA-L-ARABINOSIDASE A-RELATED"/>
    <property type="match status" value="1"/>
</dbReference>
<dbReference type="CDD" id="cd00161">
    <property type="entry name" value="beta-trefoil_Ricin-like"/>
    <property type="match status" value="1"/>
</dbReference>
<evidence type="ECO:0000256" key="1">
    <source>
        <dbReference type="ARBA" id="ARBA00004834"/>
    </source>
</evidence>
<dbReference type="OrthoDB" id="9801455at2"/>
<reference evidence="8 9" key="1">
    <citation type="journal article" date="2009" name="PLoS ONE">
        <title>The complete genome of Teredinibacter turnerae T7901: an intracellular endosymbiont of marine wood-boring bivalves (shipworms).</title>
        <authorList>
            <person name="Yang J.C."/>
            <person name="Madupu R."/>
            <person name="Durkin A.S."/>
            <person name="Ekborg N.A."/>
            <person name="Pedamallu C.S."/>
            <person name="Hostetler J.B."/>
            <person name="Radune D."/>
            <person name="Toms B.S."/>
            <person name="Henrissat B."/>
            <person name="Coutinho P.M."/>
            <person name="Schwarz S."/>
            <person name="Field L."/>
            <person name="Trindade-Silva A.E."/>
            <person name="Soares C.A.G."/>
            <person name="Elshahawi S."/>
            <person name="Hanora A."/>
            <person name="Schmidt E.W."/>
            <person name="Haygood M.G."/>
            <person name="Posfai J."/>
            <person name="Benner J."/>
            <person name="Madinger C."/>
            <person name="Nove J."/>
            <person name="Anton B."/>
            <person name="Chaudhary K."/>
            <person name="Foster J."/>
            <person name="Holman A."/>
            <person name="Kumar S."/>
            <person name="Lessard P.A."/>
            <person name="Luyten Y.A."/>
            <person name="Slatko B."/>
            <person name="Wood N."/>
            <person name="Wu B."/>
            <person name="Teplitski M."/>
            <person name="Mougous J.D."/>
            <person name="Ward N."/>
            <person name="Eisen J.A."/>
            <person name="Badger J.H."/>
            <person name="Distel D.L."/>
        </authorList>
    </citation>
    <scope>NUCLEOTIDE SEQUENCE [LARGE SCALE GENOMIC DNA]</scope>
    <source>
        <strain evidence="9">ATCC 39867 / T7901</strain>
    </source>
</reference>
<dbReference type="InterPro" id="IPR006710">
    <property type="entry name" value="Glyco_hydro_43"/>
</dbReference>
<keyword evidence="9" id="KW-1185">Reference proteome</keyword>
<dbReference type="InterPro" id="IPR032291">
    <property type="entry name" value="Abn2_C"/>
</dbReference>
<feature type="active site" description="Proton acceptor" evidence="5">
    <location>
        <position position="337"/>
    </location>
</feature>
<dbReference type="CDD" id="cd04082">
    <property type="entry name" value="CBM35_pectate_lyase-like"/>
    <property type="match status" value="1"/>
</dbReference>
<dbReference type="InterPro" id="IPR000772">
    <property type="entry name" value="Ricin_B_lectin"/>
</dbReference>
<dbReference type="HOGENOM" id="CLU_009397_1_2_6"/>
<evidence type="ECO:0000259" key="7">
    <source>
        <dbReference type="PROSITE" id="PS51175"/>
    </source>
</evidence>
<feature type="active site" description="Proton donor" evidence="5">
    <location>
        <position position="523"/>
    </location>
</feature>
<evidence type="ECO:0000256" key="6">
    <source>
        <dbReference type="PIRSR" id="PIRSR606710-2"/>
    </source>
</evidence>
<dbReference type="Pfam" id="PF16369">
    <property type="entry name" value="GH43_C"/>
    <property type="match status" value="1"/>
</dbReference>
<evidence type="ECO:0000256" key="2">
    <source>
        <dbReference type="ARBA" id="ARBA00009865"/>
    </source>
</evidence>
<dbReference type="InterPro" id="IPR008979">
    <property type="entry name" value="Galactose-bd-like_sf"/>
</dbReference>
<dbReference type="InterPro" id="IPR050727">
    <property type="entry name" value="GH43_arabinanases"/>
</dbReference>
<dbReference type="Gene3D" id="2.80.10.50">
    <property type="match status" value="3"/>
</dbReference>
<evidence type="ECO:0000256" key="4">
    <source>
        <dbReference type="ARBA" id="ARBA00023295"/>
    </source>
</evidence>
<dbReference type="Proteomes" id="UP000009080">
    <property type="component" value="Chromosome"/>
</dbReference>
<dbReference type="PROSITE" id="PS50231">
    <property type="entry name" value="RICIN_B_LECTIN"/>
    <property type="match status" value="1"/>
</dbReference>
<dbReference type="EMBL" id="CP001614">
    <property type="protein sequence ID" value="ACR12221.1"/>
    <property type="molecule type" value="Genomic_DNA"/>
</dbReference>
<feature type="domain" description="CBM6" evidence="7">
    <location>
        <begin position="173"/>
        <end position="299"/>
    </location>
</feature>
<dbReference type="CAZy" id="GH43">
    <property type="family name" value="Glycoside Hydrolase Family 43"/>
</dbReference>
<dbReference type="GO" id="GO:0030246">
    <property type="term" value="F:carbohydrate binding"/>
    <property type="evidence" value="ECO:0007669"/>
    <property type="project" value="InterPro"/>
</dbReference>
<accession>C5BT64</accession>
<comment type="similarity">
    <text evidence="2">Belongs to the glycosyl hydrolase 43 family.</text>
</comment>
<dbReference type="SMART" id="SM00458">
    <property type="entry name" value="RICIN"/>
    <property type="match status" value="1"/>
</dbReference>
<dbReference type="InterPro" id="IPR035992">
    <property type="entry name" value="Ricin_B-like_lectins"/>
</dbReference>
<proteinExistence type="inferred from homology"/>
<gene>
    <name evidence="8" type="ordered locus">TERTU_1485</name>
</gene>
<feature type="site" description="Important for catalytic activity, responsible for pKa modulation of the active site Glu and correct orientation of both the proton donor and substrate" evidence="6">
    <location>
        <position position="470"/>
    </location>
</feature>
<dbReference type="GO" id="GO:0005975">
    <property type="term" value="P:carbohydrate metabolic process"/>
    <property type="evidence" value="ECO:0007669"/>
    <property type="project" value="InterPro"/>
</dbReference>
<dbReference type="GO" id="GO:0004553">
    <property type="term" value="F:hydrolase activity, hydrolyzing O-glycosyl compounds"/>
    <property type="evidence" value="ECO:0007669"/>
    <property type="project" value="InterPro"/>
</dbReference>
<dbReference type="KEGG" id="ttu:TERTU_1485"/>
<dbReference type="eggNOG" id="COG3507">
    <property type="taxonomic scope" value="Bacteria"/>
</dbReference>
<keyword evidence="3 8" id="KW-0378">Hydrolase</keyword>
<dbReference type="InterPro" id="IPR005084">
    <property type="entry name" value="CBM6"/>
</dbReference>
<organism evidence="8 9">
    <name type="scientific">Teredinibacter turnerae (strain ATCC 39867 / T7901)</name>
    <dbReference type="NCBI Taxonomy" id="377629"/>
    <lineage>
        <taxon>Bacteria</taxon>
        <taxon>Pseudomonadati</taxon>
        <taxon>Pseudomonadota</taxon>
        <taxon>Gammaproteobacteria</taxon>
        <taxon>Cellvibrionales</taxon>
        <taxon>Cellvibrionaceae</taxon>
        <taxon>Teredinibacter</taxon>
    </lineage>
</organism>
<evidence type="ECO:0000256" key="3">
    <source>
        <dbReference type="ARBA" id="ARBA00022801"/>
    </source>
</evidence>
<keyword evidence="4" id="KW-0326">Glycosidase</keyword>
<dbReference type="Gene3D" id="2.40.128.10">
    <property type="match status" value="1"/>
</dbReference>
<dbReference type="PROSITE" id="PS51175">
    <property type="entry name" value="CBM6"/>
    <property type="match status" value="1"/>
</dbReference>
<dbReference type="Pfam" id="PF04616">
    <property type="entry name" value="Glyco_hydro_43"/>
    <property type="match status" value="1"/>
</dbReference>
<protein>
    <submittedName>
        <fullName evidence="8">Glycoside hydrolase family 43 domain protein</fullName>
    </submittedName>
</protein>
<dbReference type="Pfam" id="PF14200">
    <property type="entry name" value="RicinB_lectin_2"/>
    <property type="match status" value="2"/>
</dbReference>
<dbReference type="Gene3D" id="2.60.120.260">
    <property type="entry name" value="Galactose-binding domain-like"/>
    <property type="match status" value="1"/>
</dbReference>
<evidence type="ECO:0000313" key="8">
    <source>
        <dbReference type="EMBL" id="ACR12221.1"/>
    </source>
</evidence>
<dbReference type="Pfam" id="PF03422">
    <property type="entry name" value="CBM_6"/>
    <property type="match status" value="1"/>
</dbReference>
<dbReference type="AlphaFoldDB" id="C5BT64"/>
<evidence type="ECO:0000256" key="5">
    <source>
        <dbReference type="PIRSR" id="PIRSR606710-1"/>
    </source>
</evidence>
<dbReference type="Gene3D" id="2.115.10.20">
    <property type="entry name" value="Glycosyl hydrolase domain, family 43"/>
    <property type="match status" value="1"/>
</dbReference>
<dbReference type="SUPFAM" id="SSF50370">
    <property type="entry name" value="Ricin B-like lectins"/>
    <property type="match status" value="1"/>
</dbReference>
<dbReference type="CAZy" id="CBM13">
    <property type="family name" value="Carbohydrate-Binding Module Family 13"/>
</dbReference>